<reference evidence="4" key="1">
    <citation type="journal article" date="2021" name="J Fungi (Basel)">
        <title>Genomic and Metabolomic Analyses of the Marine Fungus Emericellopsis cladophorae: Insights into Saltwater Adaptability Mechanisms and Its Biosynthetic Potential.</title>
        <authorList>
            <person name="Goncalves M.F.M."/>
            <person name="Hilario S."/>
            <person name="Van de Peer Y."/>
            <person name="Esteves A.C."/>
            <person name="Alves A."/>
        </authorList>
    </citation>
    <scope>NUCLEOTIDE SEQUENCE</scope>
    <source>
        <strain evidence="4">MUM 19.33</strain>
    </source>
</reference>
<comment type="similarity">
    <text evidence="1">Belongs to the helicase family. RecQ subfamily.</text>
</comment>
<reference evidence="4" key="2">
    <citation type="submission" date="2022-07" db="EMBL/GenBank/DDBJ databases">
        <authorList>
            <person name="Goncalves M.F.M."/>
            <person name="Hilario S."/>
            <person name="Van De Peer Y."/>
            <person name="Esteves A.C."/>
            <person name="Alves A."/>
        </authorList>
    </citation>
    <scope>NUCLEOTIDE SEQUENCE</scope>
    <source>
        <strain evidence="4">MUM 19.33</strain>
    </source>
</reference>
<gene>
    <name evidence="4" type="ORF">J7T54_004260</name>
</gene>
<dbReference type="AlphaFoldDB" id="A0A9P9XSZ0"/>
<protein>
    <recommendedName>
        <fullName evidence="3">Helicase ATP-binding domain-containing protein</fullName>
    </recommendedName>
</protein>
<proteinExistence type="inferred from homology"/>
<dbReference type="PANTHER" id="PTHR13710:SF154">
    <property type="entry name" value="RECQ HELICASE, PUTATIVE (AFU_ORTHOLOGUE AFUA_6G14720)-RELATED"/>
    <property type="match status" value="1"/>
</dbReference>
<dbReference type="GO" id="GO:0005524">
    <property type="term" value="F:ATP binding"/>
    <property type="evidence" value="ECO:0007669"/>
    <property type="project" value="InterPro"/>
</dbReference>
<dbReference type="Pfam" id="PF00270">
    <property type="entry name" value="DEAD"/>
    <property type="match status" value="1"/>
</dbReference>
<dbReference type="PROSITE" id="PS51192">
    <property type="entry name" value="HELICASE_ATP_BIND_1"/>
    <property type="match status" value="1"/>
</dbReference>
<keyword evidence="2" id="KW-0472">Membrane</keyword>
<accession>A0A9P9XSZ0</accession>
<evidence type="ECO:0000313" key="5">
    <source>
        <dbReference type="Proteomes" id="UP001055219"/>
    </source>
</evidence>
<keyword evidence="5" id="KW-1185">Reference proteome</keyword>
<feature type="domain" description="Helicase ATP-binding" evidence="3">
    <location>
        <begin position="45"/>
        <end position="171"/>
    </location>
</feature>
<keyword evidence="2" id="KW-0812">Transmembrane</keyword>
<organism evidence="4 5">
    <name type="scientific">Emericellopsis cladophorae</name>
    <dbReference type="NCBI Taxonomy" id="2686198"/>
    <lineage>
        <taxon>Eukaryota</taxon>
        <taxon>Fungi</taxon>
        <taxon>Dikarya</taxon>
        <taxon>Ascomycota</taxon>
        <taxon>Pezizomycotina</taxon>
        <taxon>Sordariomycetes</taxon>
        <taxon>Hypocreomycetidae</taxon>
        <taxon>Hypocreales</taxon>
        <taxon>Bionectriaceae</taxon>
        <taxon>Emericellopsis</taxon>
    </lineage>
</organism>
<name>A0A9P9XSZ0_9HYPO</name>
<dbReference type="Gene3D" id="3.40.50.300">
    <property type="entry name" value="P-loop containing nucleotide triphosphate hydrolases"/>
    <property type="match status" value="1"/>
</dbReference>
<dbReference type="InterPro" id="IPR027417">
    <property type="entry name" value="P-loop_NTPase"/>
</dbReference>
<evidence type="ECO:0000256" key="1">
    <source>
        <dbReference type="ARBA" id="ARBA00005446"/>
    </source>
</evidence>
<keyword evidence="2" id="KW-1133">Transmembrane helix</keyword>
<dbReference type="GO" id="GO:0005694">
    <property type="term" value="C:chromosome"/>
    <property type="evidence" value="ECO:0007669"/>
    <property type="project" value="TreeGrafter"/>
</dbReference>
<evidence type="ECO:0000256" key="2">
    <source>
        <dbReference type="SAM" id="Phobius"/>
    </source>
</evidence>
<dbReference type="SUPFAM" id="SSF52540">
    <property type="entry name" value="P-loop containing nucleoside triphosphate hydrolases"/>
    <property type="match status" value="1"/>
</dbReference>
<dbReference type="GeneID" id="75830748"/>
<feature type="non-terminal residue" evidence="4">
    <location>
        <position position="1"/>
    </location>
</feature>
<dbReference type="PANTHER" id="PTHR13710">
    <property type="entry name" value="DNA HELICASE RECQ FAMILY MEMBER"/>
    <property type="match status" value="1"/>
</dbReference>
<dbReference type="EMBL" id="JAGIXG020000303">
    <property type="protein sequence ID" value="KAI6777507.1"/>
    <property type="molecule type" value="Genomic_DNA"/>
</dbReference>
<feature type="non-terminal residue" evidence="4">
    <location>
        <position position="171"/>
    </location>
</feature>
<sequence length="171" mass="18260">AFKKARLRSRPQATETELVAAARTLYNDPRLQLRRPGQREAILAALGTQSAEQVVVVLATGSGKTLLAMTAAVLEGAGTTILILPTVALRGHMLERLRAAGIPALVWAPGESSVAPLVVASAEAACTRSFLDYALRLEGRQRLDRIVVDECHLTLTAAAFRKSMLQLGAHV</sequence>
<dbReference type="GO" id="GO:0000724">
    <property type="term" value="P:double-strand break repair via homologous recombination"/>
    <property type="evidence" value="ECO:0007669"/>
    <property type="project" value="TreeGrafter"/>
</dbReference>
<evidence type="ECO:0000313" key="4">
    <source>
        <dbReference type="EMBL" id="KAI6777507.1"/>
    </source>
</evidence>
<dbReference type="Proteomes" id="UP001055219">
    <property type="component" value="Unassembled WGS sequence"/>
</dbReference>
<dbReference type="OrthoDB" id="5075206at2759"/>
<dbReference type="GO" id="GO:0005737">
    <property type="term" value="C:cytoplasm"/>
    <property type="evidence" value="ECO:0007669"/>
    <property type="project" value="TreeGrafter"/>
</dbReference>
<dbReference type="InterPro" id="IPR011545">
    <property type="entry name" value="DEAD/DEAH_box_helicase_dom"/>
</dbReference>
<dbReference type="InterPro" id="IPR014001">
    <property type="entry name" value="Helicase_ATP-bd"/>
</dbReference>
<comment type="caution">
    <text evidence="4">The sequence shown here is derived from an EMBL/GenBank/DDBJ whole genome shotgun (WGS) entry which is preliminary data.</text>
</comment>
<evidence type="ECO:0000259" key="3">
    <source>
        <dbReference type="PROSITE" id="PS51192"/>
    </source>
</evidence>
<feature type="transmembrane region" description="Helical" evidence="2">
    <location>
        <begin position="66"/>
        <end position="89"/>
    </location>
</feature>
<dbReference type="GO" id="GO:0003676">
    <property type="term" value="F:nucleic acid binding"/>
    <property type="evidence" value="ECO:0007669"/>
    <property type="project" value="InterPro"/>
</dbReference>
<dbReference type="GO" id="GO:0043138">
    <property type="term" value="F:3'-5' DNA helicase activity"/>
    <property type="evidence" value="ECO:0007669"/>
    <property type="project" value="TreeGrafter"/>
</dbReference>
<dbReference type="GO" id="GO:0009378">
    <property type="term" value="F:four-way junction helicase activity"/>
    <property type="evidence" value="ECO:0007669"/>
    <property type="project" value="TreeGrafter"/>
</dbReference>
<dbReference type="RefSeq" id="XP_051358363.1">
    <property type="nucleotide sequence ID" value="XM_051510769.1"/>
</dbReference>